<dbReference type="Proteomes" id="UP000008142">
    <property type="component" value="Unassembled WGS sequence"/>
</dbReference>
<evidence type="ECO:0000256" key="1">
    <source>
        <dbReference type="PROSITE-ProRule" id="PRU00076"/>
    </source>
</evidence>
<reference evidence="7" key="1">
    <citation type="submission" date="2008-07" db="EMBL/GenBank/DDBJ databases">
        <title>Annotation of Ajellomyces capsulatus strain H88.</title>
        <authorList>
            <person name="Champion M."/>
            <person name="Cuomo C."/>
            <person name="Ma L.-J."/>
            <person name="Henn M.R."/>
            <person name="Sil A."/>
            <person name="Goldman B."/>
            <person name="Young S.K."/>
            <person name="Kodira C.D."/>
            <person name="Zeng Q."/>
            <person name="Koehrsen M."/>
            <person name="Alvarado L."/>
            <person name="Berlin A."/>
            <person name="Borenstein D."/>
            <person name="Chen Z."/>
            <person name="Engels R."/>
            <person name="Freedman E."/>
            <person name="Gellesch M."/>
            <person name="Goldberg J."/>
            <person name="Griggs A."/>
            <person name="Gujja S."/>
            <person name="Heiman D."/>
            <person name="Hepburn T."/>
            <person name="Howarth C."/>
            <person name="Jen D."/>
            <person name="Larson L."/>
            <person name="Lewis B."/>
            <person name="Mehta T."/>
            <person name="Park D."/>
            <person name="Pearson M."/>
            <person name="Roberts A."/>
            <person name="Saif S."/>
            <person name="Shea T."/>
            <person name="Shenoy N."/>
            <person name="Sisk P."/>
            <person name="Stolte C."/>
            <person name="Sykes S."/>
            <person name="Walk T."/>
            <person name="White J."/>
            <person name="Yandava C."/>
            <person name="Klein B."/>
            <person name="McEwen J.G."/>
            <person name="Puccia R."/>
            <person name="Goldman G.H."/>
            <person name="Felipe M.S."/>
            <person name="Nino-Vega G."/>
            <person name="San-Blas G."/>
            <person name="Taylor J."/>
            <person name="Mendoza L."/>
            <person name="Galagan J."/>
            <person name="Nusbaum C."/>
            <person name="Birren B."/>
        </authorList>
    </citation>
    <scope>NUCLEOTIDE SEQUENCE [LARGE SCALE GENOMIC DNA]</scope>
    <source>
        <strain evidence="7">H88</strain>
    </source>
</reference>
<evidence type="ECO:0000256" key="2">
    <source>
        <dbReference type="SAM" id="MobiDB-lite"/>
    </source>
</evidence>
<feature type="compositionally biased region" description="Polar residues" evidence="2">
    <location>
        <begin position="172"/>
        <end position="184"/>
    </location>
</feature>
<feature type="compositionally biased region" description="Basic and acidic residues" evidence="2">
    <location>
        <begin position="25"/>
        <end position="35"/>
    </location>
</feature>
<feature type="compositionally biased region" description="Acidic residues" evidence="2">
    <location>
        <begin position="273"/>
        <end position="284"/>
    </location>
</feature>
<feature type="compositionally biased region" description="Polar residues" evidence="2">
    <location>
        <begin position="248"/>
        <end position="259"/>
    </location>
</feature>
<dbReference type="EMBL" id="CP069104">
    <property type="protein sequence ID" value="QSS54026.1"/>
    <property type="molecule type" value="Genomic_DNA"/>
</dbReference>
<keyword evidence="3" id="KW-0472">Membrane</keyword>
<evidence type="ECO:0000313" key="7">
    <source>
        <dbReference type="Proteomes" id="UP000008142"/>
    </source>
</evidence>
<feature type="region of interest" description="Disordered" evidence="2">
    <location>
        <begin position="1"/>
        <end position="384"/>
    </location>
</feature>
<dbReference type="OMA" id="TCSCICT"/>
<feature type="compositionally biased region" description="Polar residues" evidence="2">
    <location>
        <begin position="147"/>
        <end position="165"/>
    </location>
</feature>
<evidence type="ECO:0000259" key="4">
    <source>
        <dbReference type="PROSITE" id="PS50026"/>
    </source>
</evidence>
<sequence length="826" mass="88558">MSDTRRENGGDSGGRGGGSVRRARERMLAGERGIRPVENASLTGFSKVTPQGPISVRRPPPAPAAFKTLDNSSKTAVISKPSLAPQWPLRDEDAGPRENGRDSNKTVNFSKRPAPQRPARPDNITSFLDASKPRDYTPSIPYRQEKSTSSFQQLQNEQSRAQNPEQILPSADNVTGSVDSNSRSHPPLGTKVIQPTPSATLPPARENSSVHPPPSTRRTGSSYYLGAASVSPIPEEPPEITPRKGGSYASSKVIPSSWGTAPPDVDVPRWSDEDFFVNDGDDTPGDSLVRQASLGKRGKASLRTINKTQGDQSVGSSQAPKLATGKTSNENIGAPPIGMPEITNSKMMNPADEGQNLPDQPELRPSDDYESSSSSDDDYEKPPIPIMQFERKASKATLKKMEGRSSSFVTKGDEKKRPPQIDMDAVRRAEARGSLTSLPDLIRRATKLASNLDRGKTASRLGISDFLNASDDYRARNSGSISDILASFPPPVIAHPAGNDRWPGPFDNTDPRSPSKVEKGPEKGVRRCCGLPLWAVILIGIVALALISTAVVVPVTLIVLPRASQPSSASLSEHCEATDPCKNGGISVGNPSSCGCVCVNGFGGDRCAIAGDNSCTTINVSNDSSSFQNATLGAALLRLFEDSQANFSIPLDTPKILRLFNDESMSCTSQNALVTFNGASRKRDGQAIRKPNAIKGSTATRKSIHHRNTHTRALLERRARSPDVASPTRSSMPWSAPTNSPALPPLSAKLLDFSRIAVLFIFGETEDLADAVNAHDSIQSFFRDPAGESDKQKGWSVGVNCTTHDFTLDFVRFTIGLDNGTIVGRA</sequence>
<dbReference type="CDD" id="cd00054">
    <property type="entry name" value="EGF_CA"/>
    <property type="match status" value="1"/>
</dbReference>
<dbReference type="PROSITE" id="PS01186">
    <property type="entry name" value="EGF_2"/>
    <property type="match status" value="1"/>
</dbReference>
<feature type="domain" description="EGF-like" evidence="4">
    <location>
        <begin position="571"/>
        <end position="608"/>
    </location>
</feature>
<evidence type="ECO:0000256" key="3">
    <source>
        <dbReference type="SAM" id="Phobius"/>
    </source>
</evidence>
<keyword evidence="1" id="KW-0245">EGF-like domain</keyword>
<dbReference type="STRING" id="544711.F0UQ33"/>
<name>F0UQ33_AJEC8</name>
<dbReference type="HOGENOM" id="CLU_009769_2_0_1"/>
<dbReference type="PANTHER" id="PTHR17178:SF0">
    <property type="entry name" value="SERGLYCIN"/>
    <property type="match status" value="1"/>
</dbReference>
<dbReference type="PANTHER" id="PTHR17178">
    <property type="entry name" value="SECRETORY GRANULE PROTEOGLYCAN CORE PROTEIN"/>
    <property type="match status" value="1"/>
</dbReference>
<feature type="compositionally biased region" description="Basic and acidic residues" evidence="2">
    <location>
        <begin position="89"/>
        <end position="104"/>
    </location>
</feature>
<dbReference type="InterPro" id="IPR000742">
    <property type="entry name" value="EGF"/>
</dbReference>
<feature type="compositionally biased region" description="Polar residues" evidence="2">
    <location>
        <begin position="206"/>
        <end position="222"/>
    </location>
</feature>
<keyword evidence="3" id="KW-0812">Transmembrane</keyword>
<feature type="compositionally biased region" description="Polar residues" evidence="2">
    <location>
        <begin position="727"/>
        <end position="739"/>
    </location>
</feature>
<keyword evidence="1" id="KW-1015">Disulfide bond</keyword>
<feature type="compositionally biased region" description="Polar residues" evidence="2">
    <location>
        <begin position="303"/>
        <end position="331"/>
    </location>
</feature>
<feature type="disulfide bond" evidence="1">
    <location>
        <begin position="598"/>
        <end position="607"/>
    </location>
</feature>
<feature type="region of interest" description="Disordered" evidence="2">
    <location>
        <begin position="396"/>
        <end position="418"/>
    </location>
</feature>
<feature type="compositionally biased region" description="Gly residues" evidence="2">
    <location>
        <begin position="10"/>
        <end position="19"/>
    </location>
</feature>
<feature type="region of interest" description="Disordered" evidence="2">
    <location>
        <begin position="496"/>
        <end position="522"/>
    </location>
</feature>
<proteinExistence type="predicted"/>
<gene>
    <name evidence="5" type="ORF">HCEG_07091</name>
    <name evidence="6" type="ORF">I7I53_01464</name>
</gene>
<dbReference type="PROSITE" id="PS00022">
    <property type="entry name" value="EGF_1"/>
    <property type="match status" value="1"/>
</dbReference>
<dbReference type="PROSITE" id="PS50026">
    <property type="entry name" value="EGF_3"/>
    <property type="match status" value="1"/>
</dbReference>
<dbReference type="EMBL" id="DS990640">
    <property type="protein sequence ID" value="EGC47876.1"/>
    <property type="molecule type" value="Genomic_DNA"/>
</dbReference>
<accession>F0UQ33</accession>
<dbReference type="OrthoDB" id="283575at2759"/>
<feature type="compositionally biased region" description="Basic and acidic residues" evidence="2">
    <location>
        <begin position="509"/>
        <end position="522"/>
    </location>
</feature>
<feature type="compositionally biased region" description="Polar residues" evidence="2">
    <location>
        <begin position="40"/>
        <end position="49"/>
    </location>
</feature>
<keyword evidence="3" id="KW-1133">Transmembrane helix</keyword>
<evidence type="ECO:0000313" key="6">
    <source>
        <dbReference type="EMBL" id="QSS54026.1"/>
    </source>
</evidence>
<feature type="transmembrane region" description="Helical" evidence="3">
    <location>
        <begin position="533"/>
        <end position="560"/>
    </location>
</feature>
<protein>
    <recommendedName>
        <fullName evidence="4">EGF-like domain-containing protein</fullName>
    </recommendedName>
</protein>
<comment type="caution">
    <text evidence="1">Lacks conserved residue(s) required for the propagation of feature annotation.</text>
</comment>
<feature type="region of interest" description="Disordered" evidence="2">
    <location>
        <begin position="697"/>
        <end position="739"/>
    </location>
</feature>
<reference evidence="6" key="2">
    <citation type="submission" date="2021-01" db="EMBL/GenBank/DDBJ databases">
        <title>Chromosome-level genome assembly of a human fungal pathogen reveals clustering of transcriptionally co-regulated genes.</title>
        <authorList>
            <person name="Voorhies M."/>
            <person name="Cohen S."/>
            <person name="Shea T.P."/>
            <person name="Petrus S."/>
            <person name="Munoz J.F."/>
            <person name="Poplawski S."/>
            <person name="Goldman W.E."/>
            <person name="Michael T."/>
            <person name="Cuomo C.A."/>
            <person name="Sil A."/>
            <person name="Beyhan S."/>
        </authorList>
    </citation>
    <scope>NUCLEOTIDE SEQUENCE</scope>
    <source>
        <strain evidence="6">H88</strain>
    </source>
</reference>
<dbReference type="AlphaFoldDB" id="F0UQ33"/>
<dbReference type="Proteomes" id="UP000663419">
    <property type="component" value="Chromosome 3"/>
</dbReference>
<evidence type="ECO:0000313" key="5">
    <source>
        <dbReference type="EMBL" id="EGC47876.1"/>
    </source>
</evidence>
<dbReference type="VEuPathDB" id="FungiDB:I7I53_01464"/>
<organism evidence="7">
    <name type="scientific">Ajellomyces capsulatus (strain H88)</name>
    <name type="common">Darling's disease fungus</name>
    <name type="synonym">Histoplasma capsulatum</name>
    <dbReference type="NCBI Taxonomy" id="544711"/>
    <lineage>
        <taxon>Eukaryota</taxon>
        <taxon>Fungi</taxon>
        <taxon>Dikarya</taxon>
        <taxon>Ascomycota</taxon>
        <taxon>Pezizomycotina</taxon>
        <taxon>Eurotiomycetes</taxon>
        <taxon>Eurotiomycetidae</taxon>
        <taxon>Onygenales</taxon>
        <taxon>Ajellomycetaceae</taxon>
        <taxon>Histoplasma</taxon>
    </lineage>
</organism>